<evidence type="ECO:0000256" key="2">
    <source>
        <dbReference type="ARBA" id="ARBA00022737"/>
    </source>
</evidence>
<keyword evidence="1 3" id="KW-0808">Transferase</keyword>
<dbReference type="RefSeq" id="WP_063670839.1">
    <property type="nucleotide sequence ID" value="NZ_JALDXD010000013.1"/>
</dbReference>
<keyword evidence="3" id="KW-0012">Acyltransferase</keyword>
<evidence type="ECO:0000313" key="3">
    <source>
        <dbReference type="EMBL" id="QJX78749.1"/>
    </source>
</evidence>
<dbReference type="Proteomes" id="UP000501076">
    <property type="component" value="Chromosome"/>
</dbReference>
<dbReference type="InterPro" id="IPR001451">
    <property type="entry name" value="Hexapep"/>
</dbReference>
<dbReference type="AlphaFoldDB" id="A0A6M6E130"/>
<dbReference type="InterPro" id="IPR050179">
    <property type="entry name" value="Trans_hexapeptide_repeat"/>
</dbReference>
<sequence>MGLSNLLMKLKLMRLKKRGLKIGENCKIYDAHIDYGHCFLIEIGNEVTITNSSILAHDASTKQSLGKTKVGRVVIGDRVFIGWGSTVLPNVKIGNDVIVAAGSIVNKDIPEGVIVAGVPAEIIGKTSDYIEKNKLLMNEVPVFSKPWDQKNENEMQEMYEKLEKSIGFDE</sequence>
<proteinExistence type="predicted"/>
<dbReference type="PANTHER" id="PTHR43300">
    <property type="entry name" value="ACETYLTRANSFERASE"/>
    <property type="match status" value="1"/>
</dbReference>
<dbReference type="Pfam" id="PF00132">
    <property type="entry name" value="Hexapep"/>
    <property type="match status" value="1"/>
</dbReference>
<dbReference type="GO" id="GO:0016746">
    <property type="term" value="F:acyltransferase activity"/>
    <property type="evidence" value="ECO:0007669"/>
    <property type="project" value="UniProtKB-KW"/>
</dbReference>
<accession>A0A6M6E130</accession>
<evidence type="ECO:0000313" key="4">
    <source>
        <dbReference type="Proteomes" id="UP000501076"/>
    </source>
</evidence>
<dbReference type="InterPro" id="IPR011004">
    <property type="entry name" value="Trimer_LpxA-like_sf"/>
</dbReference>
<dbReference type="CDD" id="cd04647">
    <property type="entry name" value="LbH_MAT_like"/>
    <property type="match status" value="1"/>
</dbReference>
<keyword evidence="2" id="KW-0677">Repeat</keyword>
<dbReference type="PANTHER" id="PTHR43300:SF11">
    <property type="entry name" value="ACETYLTRANSFERASE RV3034C-RELATED"/>
    <property type="match status" value="1"/>
</dbReference>
<gene>
    <name evidence="3" type="ORF">FDZ14_22100</name>
</gene>
<dbReference type="Gene3D" id="2.160.10.10">
    <property type="entry name" value="Hexapeptide repeat proteins"/>
    <property type="match status" value="1"/>
</dbReference>
<dbReference type="SUPFAM" id="SSF51161">
    <property type="entry name" value="Trimeric LpxA-like enzymes"/>
    <property type="match status" value="1"/>
</dbReference>
<reference evidence="3 4" key="1">
    <citation type="submission" date="2019-10" db="EMBL/GenBank/DDBJ databases">
        <title>Complete genome sequences for adaption low water activity.</title>
        <authorList>
            <person name="Zhao L."/>
            <person name="Zhong J."/>
        </authorList>
    </citation>
    <scope>NUCLEOTIDE SEQUENCE [LARGE SCALE GENOMIC DNA]</scope>
    <source>
        <strain evidence="3 4">FDU301</strain>
    </source>
</reference>
<dbReference type="PROSITE" id="PS00101">
    <property type="entry name" value="HEXAPEP_TRANSFERASES"/>
    <property type="match status" value="1"/>
</dbReference>
<dbReference type="InterPro" id="IPR018357">
    <property type="entry name" value="Hexapep_transf_CS"/>
</dbReference>
<protein>
    <submittedName>
        <fullName evidence="3">Acyltransferase</fullName>
    </submittedName>
</protein>
<organism evidence="3 4">
    <name type="scientific">Priestia megaterium</name>
    <name type="common">Bacillus megaterium</name>
    <dbReference type="NCBI Taxonomy" id="1404"/>
    <lineage>
        <taxon>Bacteria</taxon>
        <taxon>Bacillati</taxon>
        <taxon>Bacillota</taxon>
        <taxon>Bacilli</taxon>
        <taxon>Bacillales</taxon>
        <taxon>Bacillaceae</taxon>
        <taxon>Priestia</taxon>
    </lineage>
</organism>
<dbReference type="EMBL" id="CP045272">
    <property type="protein sequence ID" value="QJX78749.1"/>
    <property type="molecule type" value="Genomic_DNA"/>
</dbReference>
<name>A0A6M6E130_PRIMG</name>
<evidence type="ECO:0000256" key="1">
    <source>
        <dbReference type="ARBA" id="ARBA00022679"/>
    </source>
</evidence>